<dbReference type="Pfam" id="PF07366">
    <property type="entry name" value="SnoaL"/>
    <property type="match status" value="1"/>
</dbReference>
<protein>
    <recommendedName>
        <fullName evidence="4">SnoaL-like domain-containing protein</fullName>
    </recommendedName>
</protein>
<dbReference type="GO" id="GO:0030638">
    <property type="term" value="P:polyketide metabolic process"/>
    <property type="evidence" value="ECO:0007669"/>
    <property type="project" value="InterPro"/>
</dbReference>
<dbReference type="EMBL" id="AMGX01000008">
    <property type="protein sequence ID" value="EXJ70870.1"/>
    <property type="molecule type" value="Genomic_DNA"/>
</dbReference>
<organism evidence="2 3">
    <name type="scientific">Cladophialophora psammophila CBS 110553</name>
    <dbReference type="NCBI Taxonomy" id="1182543"/>
    <lineage>
        <taxon>Eukaryota</taxon>
        <taxon>Fungi</taxon>
        <taxon>Dikarya</taxon>
        <taxon>Ascomycota</taxon>
        <taxon>Pezizomycotina</taxon>
        <taxon>Eurotiomycetes</taxon>
        <taxon>Chaetothyriomycetidae</taxon>
        <taxon>Chaetothyriales</taxon>
        <taxon>Herpotrichiellaceae</taxon>
        <taxon>Cladophialophora</taxon>
    </lineage>
</organism>
<name>W9X0Q7_9EURO</name>
<dbReference type="HOGENOM" id="CLU_103411_0_0_1"/>
<feature type="region of interest" description="Disordered" evidence="1">
    <location>
        <begin position="1"/>
        <end position="21"/>
    </location>
</feature>
<dbReference type="InterPro" id="IPR009959">
    <property type="entry name" value="Cyclase_SnoaL-like"/>
</dbReference>
<evidence type="ECO:0000313" key="2">
    <source>
        <dbReference type="EMBL" id="EXJ70870.1"/>
    </source>
</evidence>
<evidence type="ECO:0000256" key="1">
    <source>
        <dbReference type="SAM" id="MobiDB-lite"/>
    </source>
</evidence>
<sequence>MPHTGHAAPPHAAHSTHHGHHNEHVDAAAVIDEVFSRLGEVAIEEEMQPNGKERFVLGDRNPDDDEDDDYVWEDRPVVKPFDGDLRHQYLAYISKINASQCGPGDLSEFVNHGVVHNDSAPMSVDEYAKIISDSKRDLPGLHFEVDMLVMEKAQTTPVTIAGTKTTSKDTREGDGSIAARLKLTYKPTSSTTQDTFYEHVFYTFEKGKISKVWSLLDGAGLKWKEKRDEEIRKQGVGQLPLTAEKM</sequence>
<gene>
    <name evidence="2" type="ORF">A1O5_05862</name>
</gene>
<dbReference type="Proteomes" id="UP000019471">
    <property type="component" value="Unassembled WGS sequence"/>
</dbReference>
<keyword evidence="3" id="KW-1185">Reference proteome</keyword>
<accession>W9X0Q7</accession>
<feature type="compositionally biased region" description="Low complexity" evidence="1">
    <location>
        <begin position="1"/>
        <end position="13"/>
    </location>
</feature>
<dbReference type="AlphaFoldDB" id="W9X0Q7"/>
<feature type="compositionally biased region" description="Basic and acidic residues" evidence="1">
    <location>
        <begin position="51"/>
        <end position="61"/>
    </location>
</feature>
<reference evidence="2 3" key="1">
    <citation type="submission" date="2013-03" db="EMBL/GenBank/DDBJ databases">
        <title>The Genome Sequence of Cladophialophora psammophila CBS 110553.</title>
        <authorList>
            <consortium name="The Broad Institute Genomics Platform"/>
            <person name="Cuomo C."/>
            <person name="de Hoog S."/>
            <person name="Gorbushina A."/>
            <person name="Walker B."/>
            <person name="Young S.K."/>
            <person name="Zeng Q."/>
            <person name="Gargeya S."/>
            <person name="Fitzgerald M."/>
            <person name="Haas B."/>
            <person name="Abouelleil A."/>
            <person name="Allen A.W."/>
            <person name="Alvarado L."/>
            <person name="Arachchi H.M."/>
            <person name="Berlin A.M."/>
            <person name="Chapman S.B."/>
            <person name="Gainer-Dewar J."/>
            <person name="Goldberg J."/>
            <person name="Griggs A."/>
            <person name="Gujja S."/>
            <person name="Hansen M."/>
            <person name="Howarth C."/>
            <person name="Imamovic A."/>
            <person name="Ireland A."/>
            <person name="Larimer J."/>
            <person name="McCowan C."/>
            <person name="Murphy C."/>
            <person name="Pearson M."/>
            <person name="Poon T.W."/>
            <person name="Priest M."/>
            <person name="Roberts A."/>
            <person name="Saif S."/>
            <person name="Shea T."/>
            <person name="Sisk P."/>
            <person name="Sykes S."/>
            <person name="Wortman J."/>
            <person name="Nusbaum C."/>
            <person name="Birren B."/>
        </authorList>
    </citation>
    <scope>NUCLEOTIDE SEQUENCE [LARGE SCALE GENOMIC DNA]</scope>
    <source>
        <strain evidence="2 3">CBS 110553</strain>
    </source>
</reference>
<evidence type="ECO:0008006" key="4">
    <source>
        <dbReference type="Google" id="ProtNLM"/>
    </source>
</evidence>
<comment type="caution">
    <text evidence="2">The sequence shown here is derived from an EMBL/GenBank/DDBJ whole genome shotgun (WGS) entry which is preliminary data.</text>
</comment>
<dbReference type="OrthoDB" id="2830113at2759"/>
<dbReference type="eggNOG" id="ENOG502T08M">
    <property type="taxonomic scope" value="Eukaryota"/>
</dbReference>
<feature type="region of interest" description="Disordered" evidence="1">
    <location>
        <begin position="47"/>
        <end position="68"/>
    </location>
</feature>
<evidence type="ECO:0000313" key="3">
    <source>
        <dbReference type="Proteomes" id="UP000019471"/>
    </source>
</evidence>
<dbReference type="RefSeq" id="XP_007744649.1">
    <property type="nucleotide sequence ID" value="XM_007746459.1"/>
</dbReference>
<dbReference type="GeneID" id="19190576"/>
<dbReference type="Gene3D" id="3.10.450.50">
    <property type="match status" value="1"/>
</dbReference>
<proteinExistence type="predicted"/>